<evidence type="ECO:0008006" key="5">
    <source>
        <dbReference type="Google" id="ProtNLM"/>
    </source>
</evidence>
<feature type="region of interest" description="Disordered" evidence="1">
    <location>
        <begin position="97"/>
        <end position="121"/>
    </location>
</feature>
<evidence type="ECO:0000313" key="4">
    <source>
        <dbReference type="Proteomes" id="UP001064933"/>
    </source>
</evidence>
<keyword evidence="2" id="KW-0472">Membrane</keyword>
<gene>
    <name evidence="3" type="ORF">N4261_10685</name>
</gene>
<sequence>MDRPSCRITQSGIALLEALIAIALMAIGVAGLAAWQFHLRLATDEVRHQYESLQLARQELERLRSPRADVSSLPLRWEGPSAIIELHAKSQPLMSILPSTAAGGGGGGGGGSHGPAPVDSALADPLPVRAVRIDAQWRDRAGQAQNLSLETLILDHDPGLTLWLLRADG</sequence>
<keyword evidence="2" id="KW-1133">Transmembrane helix</keyword>
<feature type="compositionally biased region" description="Gly residues" evidence="1">
    <location>
        <begin position="102"/>
        <end position="113"/>
    </location>
</feature>
<accession>A0ABY6B7J5</accession>
<dbReference type="EMBL" id="CP104562">
    <property type="protein sequence ID" value="UXH80303.1"/>
    <property type="molecule type" value="Genomic_DNA"/>
</dbReference>
<keyword evidence="2" id="KW-0812">Transmembrane</keyword>
<evidence type="ECO:0000256" key="2">
    <source>
        <dbReference type="SAM" id="Phobius"/>
    </source>
</evidence>
<evidence type="ECO:0000313" key="3">
    <source>
        <dbReference type="EMBL" id="UXH80303.1"/>
    </source>
</evidence>
<dbReference type="Proteomes" id="UP001064933">
    <property type="component" value="Chromosome"/>
</dbReference>
<keyword evidence="4" id="KW-1185">Reference proteome</keyword>
<reference evidence="3" key="1">
    <citation type="submission" date="2022-10" db="EMBL/GenBank/DDBJ databases">
        <title>Characterization and whole genome sequencing of a new Roseateles species, isolated from fresh water.</title>
        <authorList>
            <person name="Guliayeva D.Y."/>
            <person name="Akhremchuk A.E."/>
            <person name="Sikolenko M.A."/>
            <person name="Valentovich L.N."/>
            <person name="Sidarenka A.V."/>
        </authorList>
    </citation>
    <scope>NUCLEOTIDE SEQUENCE</scope>
    <source>
        <strain evidence="3">BIM B-1768</strain>
    </source>
</reference>
<protein>
    <recommendedName>
        <fullName evidence="5">Prepilin-type N-terminal cleavage/methylation domain-containing protein</fullName>
    </recommendedName>
</protein>
<proteinExistence type="predicted"/>
<feature type="transmembrane region" description="Helical" evidence="2">
    <location>
        <begin position="12"/>
        <end position="35"/>
    </location>
</feature>
<dbReference type="RefSeq" id="WP_261760121.1">
    <property type="nucleotide sequence ID" value="NZ_CP104562.2"/>
</dbReference>
<evidence type="ECO:0000256" key="1">
    <source>
        <dbReference type="SAM" id="MobiDB-lite"/>
    </source>
</evidence>
<organism evidence="3 4">
    <name type="scientific">Roseateles amylovorans</name>
    <dbReference type="NCBI Taxonomy" id="2978473"/>
    <lineage>
        <taxon>Bacteria</taxon>
        <taxon>Pseudomonadati</taxon>
        <taxon>Pseudomonadota</taxon>
        <taxon>Betaproteobacteria</taxon>
        <taxon>Burkholderiales</taxon>
        <taxon>Sphaerotilaceae</taxon>
        <taxon>Roseateles</taxon>
    </lineage>
</organism>
<name>A0ABY6B7J5_9BURK</name>